<dbReference type="PANTHER" id="PTHR43050">
    <property type="entry name" value="SERINE / THREONINE RACEMASE FAMILY MEMBER"/>
    <property type="match status" value="1"/>
</dbReference>
<dbReference type="VEuPathDB" id="FungiDB:CPAG_07387"/>
<dbReference type="GO" id="GO:0000287">
    <property type="term" value="F:magnesium ion binding"/>
    <property type="evidence" value="ECO:0007669"/>
    <property type="project" value="TreeGrafter"/>
</dbReference>
<dbReference type="EMBL" id="DS268112">
    <property type="protein sequence ID" value="KMM71080.1"/>
    <property type="molecule type" value="Genomic_DNA"/>
</dbReference>
<evidence type="ECO:0000256" key="3">
    <source>
        <dbReference type="ARBA" id="ARBA00022898"/>
    </source>
</evidence>
<gene>
    <name evidence="5" type="ORF">CPAG_07387</name>
</gene>
<reference evidence="5 6" key="1">
    <citation type="submission" date="2007-06" db="EMBL/GenBank/DDBJ databases">
        <title>The Genome Sequence of Coccidioides posadasii RMSCC_3488.</title>
        <authorList>
            <consortium name="Coccidioides Genome Resources Consortium"/>
            <consortium name="The Broad Institute Genome Sequencing Platform"/>
            <person name="Henn M.R."/>
            <person name="Sykes S."/>
            <person name="Young S."/>
            <person name="Jaffe D."/>
            <person name="Berlin A."/>
            <person name="Alvarez P."/>
            <person name="Butler J."/>
            <person name="Gnerre S."/>
            <person name="Grabherr M."/>
            <person name="Mauceli E."/>
            <person name="Brockman W."/>
            <person name="Kodira C."/>
            <person name="Alvarado L."/>
            <person name="Zeng Q."/>
            <person name="Crawford M."/>
            <person name="Antoine C."/>
            <person name="Devon K."/>
            <person name="Galgiani J."/>
            <person name="Orsborn K."/>
            <person name="Lewis M.L."/>
            <person name="Nusbaum C."/>
            <person name="Galagan J."/>
            <person name="Birren B."/>
        </authorList>
    </citation>
    <scope>NUCLEOTIDE SEQUENCE [LARGE SCALE GENOMIC DNA]</scope>
    <source>
        <strain evidence="5 6">RMSCC 3488</strain>
    </source>
</reference>
<feature type="domain" description="Tryptophan synthase beta chain-like PALP" evidence="4">
    <location>
        <begin position="101"/>
        <end position="281"/>
    </location>
</feature>
<dbReference type="AlphaFoldDB" id="A0A0J6FNR3"/>
<dbReference type="OrthoDB" id="271064at2759"/>
<dbReference type="InterPro" id="IPR001926">
    <property type="entry name" value="TrpB-like_PALP"/>
</dbReference>
<dbReference type="GO" id="GO:0030378">
    <property type="term" value="F:serine racemase activity"/>
    <property type="evidence" value="ECO:0007669"/>
    <property type="project" value="TreeGrafter"/>
</dbReference>
<dbReference type="Proteomes" id="UP000054567">
    <property type="component" value="Unassembled WGS sequence"/>
</dbReference>
<dbReference type="GO" id="GO:0018114">
    <property type="term" value="F:threonine racemase activity"/>
    <property type="evidence" value="ECO:0007669"/>
    <property type="project" value="TreeGrafter"/>
</dbReference>
<reference evidence="6" key="2">
    <citation type="journal article" date="2009" name="Genome Res.">
        <title>Comparative genomic analyses of the human fungal pathogens Coccidioides and their relatives.</title>
        <authorList>
            <person name="Sharpton T.J."/>
            <person name="Stajich J.E."/>
            <person name="Rounsley S.D."/>
            <person name="Gardner M.J."/>
            <person name="Wortman J.R."/>
            <person name="Jordar V.S."/>
            <person name="Maiti R."/>
            <person name="Kodira C.D."/>
            <person name="Neafsey D.E."/>
            <person name="Zeng Q."/>
            <person name="Hung C.-Y."/>
            <person name="McMahan C."/>
            <person name="Muszewska A."/>
            <person name="Grynberg M."/>
            <person name="Mandel M.A."/>
            <person name="Kellner E.M."/>
            <person name="Barker B.M."/>
            <person name="Galgiani J.N."/>
            <person name="Orbach M.J."/>
            <person name="Kirkland T.N."/>
            <person name="Cole G.T."/>
            <person name="Henn M.R."/>
            <person name="Birren B.W."/>
            <person name="Taylor J.W."/>
        </authorList>
    </citation>
    <scope>NUCLEOTIDE SEQUENCE [LARGE SCALE GENOMIC DNA]</scope>
    <source>
        <strain evidence="6">RMSCC 3488</strain>
    </source>
</reference>
<accession>A0A0J6FNR3</accession>
<dbReference type="Pfam" id="PF00291">
    <property type="entry name" value="PALP"/>
    <property type="match status" value="1"/>
</dbReference>
<dbReference type="GO" id="GO:0030170">
    <property type="term" value="F:pyridoxal phosphate binding"/>
    <property type="evidence" value="ECO:0007669"/>
    <property type="project" value="TreeGrafter"/>
</dbReference>
<proteinExistence type="inferred from homology"/>
<dbReference type="SUPFAM" id="SSF53686">
    <property type="entry name" value="Tryptophan synthase beta subunit-like PLP-dependent enzymes"/>
    <property type="match status" value="1"/>
</dbReference>
<reference evidence="6" key="3">
    <citation type="journal article" date="2010" name="Genome Res.">
        <title>Population genomic sequencing of Coccidioides fungi reveals recent hybridization and transposon control.</title>
        <authorList>
            <person name="Neafsey D.E."/>
            <person name="Barker B.M."/>
            <person name="Sharpton T.J."/>
            <person name="Stajich J.E."/>
            <person name="Park D.J."/>
            <person name="Whiston E."/>
            <person name="Hung C.-Y."/>
            <person name="McMahan C."/>
            <person name="White J."/>
            <person name="Sykes S."/>
            <person name="Heiman D."/>
            <person name="Young S."/>
            <person name="Zeng Q."/>
            <person name="Abouelleil A."/>
            <person name="Aftuck L."/>
            <person name="Bessette D."/>
            <person name="Brown A."/>
            <person name="FitzGerald M."/>
            <person name="Lui A."/>
            <person name="Macdonald J.P."/>
            <person name="Priest M."/>
            <person name="Orbach M.J."/>
            <person name="Galgiani J.N."/>
            <person name="Kirkland T.N."/>
            <person name="Cole G.T."/>
            <person name="Birren B.W."/>
            <person name="Henn M.R."/>
            <person name="Taylor J.W."/>
            <person name="Rounsley S.D."/>
        </authorList>
    </citation>
    <scope>NUCLEOTIDE SEQUENCE [LARGE SCALE GENOMIC DNA]</scope>
    <source>
        <strain evidence="6">RMSCC 3488</strain>
    </source>
</reference>
<comment type="similarity">
    <text evidence="2">Belongs to the serine/threonine dehydratase family.</text>
</comment>
<evidence type="ECO:0000259" key="4">
    <source>
        <dbReference type="Pfam" id="PF00291"/>
    </source>
</evidence>
<dbReference type="PANTHER" id="PTHR43050:SF1">
    <property type="entry name" value="SERINE RACEMASE"/>
    <property type="match status" value="1"/>
</dbReference>
<sequence>MTDQSHLLPLSATNIQAAHAVIRPHVHTTPVLTCRTLNRLASTPQSADSLRGTPFEGRTPASPKINLFFKCENLQKIGAFKARGAFYALLRLCDCLGVEEAVALAAATLQIPAYIVMPRISTPSKIAGTQSHGAKVIFSGSTSQEREEVVKHVIDDTGAILVPPYDHPDIILGQGTVGLELEQQVKELVQNNPGLSVHVDVAGKNAMLDAVITPLGGGGLNSGVATWFSSAEKSESSGKTLVFGAEPSYQGADDCCRSLAAGALITSVSSLTIADGLRTPRRSEACTP</sequence>
<protein>
    <submittedName>
        <fullName evidence="5">Pyridoxal-5'-phosphate-dependent enzyme</fullName>
    </submittedName>
</protein>
<dbReference type="GO" id="GO:0003941">
    <property type="term" value="F:L-serine ammonia-lyase activity"/>
    <property type="evidence" value="ECO:0007669"/>
    <property type="project" value="TreeGrafter"/>
</dbReference>
<dbReference type="GO" id="GO:0005524">
    <property type="term" value="F:ATP binding"/>
    <property type="evidence" value="ECO:0007669"/>
    <property type="project" value="TreeGrafter"/>
</dbReference>
<evidence type="ECO:0000313" key="6">
    <source>
        <dbReference type="Proteomes" id="UP000054567"/>
    </source>
</evidence>
<evidence type="ECO:0000313" key="5">
    <source>
        <dbReference type="EMBL" id="KMM71080.1"/>
    </source>
</evidence>
<evidence type="ECO:0000256" key="1">
    <source>
        <dbReference type="ARBA" id="ARBA00001933"/>
    </source>
</evidence>
<keyword evidence="3" id="KW-0663">Pyridoxal phosphate</keyword>
<name>A0A0J6FNR3_COCPO</name>
<dbReference type="Gene3D" id="3.40.50.1100">
    <property type="match status" value="2"/>
</dbReference>
<dbReference type="GO" id="GO:0008721">
    <property type="term" value="F:D-serine ammonia-lyase activity"/>
    <property type="evidence" value="ECO:0007669"/>
    <property type="project" value="TreeGrafter"/>
</dbReference>
<dbReference type="InterPro" id="IPR036052">
    <property type="entry name" value="TrpB-like_PALP_sf"/>
</dbReference>
<organism evidence="5 6">
    <name type="scientific">Coccidioides posadasii RMSCC 3488</name>
    <dbReference type="NCBI Taxonomy" id="454284"/>
    <lineage>
        <taxon>Eukaryota</taxon>
        <taxon>Fungi</taxon>
        <taxon>Dikarya</taxon>
        <taxon>Ascomycota</taxon>
        <taxon>Pezizomycotina</taxon>
        <taxon>Eurotiomycetes</taxon>
        <taxon>Eurotiomycetidae</taxon>
        <taxon>Onygenales</taxon>
        <taxon>Onygenaceae</taxon>
        <taxon>Coccidioides</taxon>
    </lineage>
</organism>
<evidence type="ECO:0000256" key="2">
    <source>
        <dbReference type="ARBA" id="ARBA00010869"/>
    </source>
</evidence>
<comment type="cofactor">
    <cofactor evidence="1">
        <name>pyridoxal 5'-phosphate</name>
        <dbReference type="ChEBI" id="CHEBI:597326"/>
    </cofactor>
</comment>